<evidence type="ECO:0000256" key="2">
    <source>
        <dbReference type="ARBA" id="ARBA00022692"/>
    </source>
</evidence>
<feature type="transmembrane region" description="Helical" evidence="6">
    <location>
        <begin position="329"/>
        <end position="347"/>
    </location>
</feature>
<dbReference type="GO" id="GO:0022857">
    <property type="term" value="F:transmembrane transporter activity"/>
    <property type="evidence" value="ECO:0007669"/>
    <property type="project" value="InterPro"/>
</dbReference>
<comment type="subcellular location">
    <subcellularLocation>
        <location evidence="1">Membrane</location>
        <topology evidence="1">Multi-pass membrane protein</topology>
    </subcellularLocation>
</comment>
<evidence type="ECO:0000256" key="4">
    <source>
        <dbReference type="ARBA" id="ARBA00023136"/>
    </source>
</evidence>
<name>A0A420ISV9_9PEZI</name>
<sequence>MTDPYSLQEKTEAISVKIENPGIAEACWPDHTETFKNTVTGPDGKCNLIYRDFHIGSIHLPCFASPPVQLFMVSLVCFFCPGMFNALAGLGGGGKVDTKLADEMYFVENVALYSTFALFGFFSGPMVNYLGVKITLAVGGTGFCVYTASLLASVIYPESSKVYAFNIFGGAFVGLCAALLWTAQGTIMVSYPHENQKGQYFAWFWAIFNMGAVLGSLIPLAQNVHVTENKTVNKNTYIVFLILMVFGSLIALCLCNAKDVIRDDFSRVILMKNPTLWSELTGMWETIQFEWTIILLFPMFWSSNWFYTYQQNGINAAHFSTRTKALNSLLYYFAQILAAFFLGYCLDSDYRSRVWRGRVNLVFLFSLTCFLWGVGYVWQRTYTRKTVSDPSFSPTDWTNAKYGGPLLLYICYGAYDALWQASVYWYLCRSPMYMGALSNSGRRTANYIGFYKGFQSAGSAVTWALDSHKILYMSEYASNFGLLAGSLLIAAPAIFLKLKNTVDLEGDIANTGENIEDVRPKLELTDSVVFEHDRYKARTRVSRQNGDLRIYRERSMSTPTPGPLKIRPLTPEGGKVA</sequence>
<feature type="transmembrane region" description="Helical" evidence="6">
    <location>
        <begin position="70"/>
        <end position="90"/>
    </location>
</feature>
<feature type="transmembrane region" description="Helical" evidence="6">
    <location>
        <begin position="406"/>
        <end position="427"/>
    </location>
</feature>
<feature type="transmembrane region" description="Helical" evidence="6">
    <location>
        <begin position="162"/>
        <end position="181"/>
    </location>
</feature>
<protein>
    <submittedName>
        <fullName evidence="7">UNC93-like protein</fullName>
    </submittedName>
</protein>
<feature type="transmembrane region" description="Helical" evidence="6">
    <location>
        <begin position="202"/>
        <end position="222"/>
    </location>
</feature>
<keyword evidence="4 6" id="KW-0472">Membrane</keyword>
<dbReference type="PANTHER" id="PTHR23294:SF59">
    <property type="entry name" value="UNC93-LIKE PROTEIN C922.05C"/>
    <property type="match status" value="1"/>
</dbReference>
<dbReference type="InterPro" id="IPR051617">
    <property type="entry name" value="UNC-93-like_regulator"/>
</dbReference>
<dbReference type="SUPFAM" id="SSF103473">
    <property type="entry name" value="MFS general substrate transporter"/>
    <property type="match status" value="1"/>
</dbReference>
<feature type="transmembrane region" description="Helical" evidence="6">
    <location>
        <begin position="237"/>
        <end position="257"/>
    </location>
</feature>
<accession>A0A420ISV9</accession>
<evidence type="ECO:0000256" key="6">
    <source>
        <dbReference type="SAM" id="Phobius"/>
    </source>
</evidence>
<comment type="caution">
    <text evidence="7">The sequence shown here is derived from an EMBL/GenBank/DDBJ whole genome shotgun (WGS) entry which is preliminary data.</text>
</comment>
<organism evidence="7 8">
    <name type="scientific">Golovinomyces cichoracearum</name>
    <dbReference type="NCBI Taxonomy" id="62708"/>
    <lineage>
        <taxon>Eukaryota</taxon>
        <taxon>Fungi</taxon>
        <taxon>Dikarya</taxon>
        <taxon>Ascomycota</taxon>
        <taxon>Pezizomycotina</taxon>
        <taxon>Leotiomycetes</taxon>
        <taxon>Erysiphales</taxon>
        <taxon>Erysiphaceae</taxon>
        <taxon>Golovinomyces</taxon>
    </lineage>
</organism>
<keyword evidence="2 6" id="KW-0812">Transmembrane</keyword>
<dbReference type="GO" id="GO:0016020">
    <property type="term" value="C:membrane"/>
    <property type="evidence" value="ECO:0007669"/>
    <property type="project" value="UniProtKB-SubCell"/>
</dbReference>
<dbReference type="InterPro" id="IPR011701">
    <property type="entry name" value="MFS"/>
</dbReference>
<evidence type="ECO:0000256" key="3">
    <source>
        <dbReference type="ARBA" id="ARBA00022989"/>
    </source>
</evidence>
<feature type="region of interest" description="Disordered" evidence="5">
    <location>
        <begin position="554"/>
        <end position="577"/>
    </location>
</feature>
<keyword evidence="3 6" id="KW-1133">Transmembrane helix</keyword>
<dbReference type="AlphaFoldDB" id="A0A420ISV9"/>
<evidence type="ECO:0000256" key="1">
    <source>
        <dbReference type="ARBA" id="ARBA00004141"/>
    </source>
</evidence>
<dbReference type="Pfam" id="PF07690">
    <property type="entry name" value="MFS_1"/>
    <property type="match status" value="1"/>
</dbReference>
<feature type="transmembrane region" description="Helical" evidence="6">
    <location>
        <begin position="477"/>
        <end position="496"/>
    </location>
</feature>
<dbReference type="EMBL" id="MCBS01021799">
    <property type="protein sequence ID" value="RKF77614.1"/>
    <property type="molecule type" value="Genomic_DNA"/>
</dbReference>
<feature type="transmembrane region" description="Helical" evidence="6">
    <location>
        <begin position="359"/>
        <end position="378"/>
    </location>
</feature>
<evidence type="ECO:0000313" key="7">
    <source>
        <dbReference type="EMBL" id="RKF77614.1"/>
    </source>
</evidence>
<feature type="transmembrane region" description="Helical" evidence="6">
    <location>
        <begin position="134"/>
        <end position="156"/>
    </location>
</feature>
<feature type="transmembrane region" description="Helical" evidence="6">
    <location>
        <begin position="291"/>
        <end position="309"/>
    </location>
</feature>
<dbReference type="Gene3D" id="1.20.1250.20">
    <property type="entry name" value="MFS general substrate transporter like domains"/>
    <property type="match status" value="1"/>
</dbReference>
<evidence type="ECO:0000256" key="5">
    <source>
        <dbReference type="SAM" id="MobiDB-lite"/>
    </source>
</evidence>
<proteinExistence type="predicted"/>
<dbReference type="Proteomes" id="UP000285326">
    <property type="component" value="Unassembled WGS sequence"/>
</dbReference>
<dbReference type="InterPro" id="IPR036259">
    <property type="entry name" value="MFS_trans_sf"/>
</dbReference>
<dbReference type="PANTHER" id="PTHR23294">
    <property type="entry name" value="ET TRANSLATION PRODUCT-RELATED"/>
    <property type="match status" value="1"/>
</dbReference>
<reference evidence="7 8" key="1">
    <citation type="journal article" date="2018" name="BMC Genomics">
        <title>Comparative genome analyses reveal sequence features reflecting distinct modes of host-adaptation between dicot and monocot powdery mildew.</title>
        <authorList>
            <person name="Wu Y."/>
            <person name="Ma X."/>
            <person name="Pan Z."/>
            <person name="Kale S.D."/>
            <person name="Song Y."/>
            <person name="King H."/>
            <person name="Zhang Q."/>
            <person name="Presley C."/>
            <person name="Deng X."/>
            <person name="Wei C.I."/>
            <person name="Xiao S."/>
        </authorList>
    </citation>
    <scope>NUCLEOTIDE SEQUENCE [LARGE SCALE GENOMIC DNA]</scope>
    <source>
        <strain evidence="7">UMSG1</strain>
    </source>
</reference>
<feature type="transmembrane region" description="Helical" evidence="6">
    <location>
        <begin position="110"/>
        <end position="127"/>
    </location>
</feature>
<gene>
    <name evidence="7" type="ORF">GcM1_218067</name>
</gene>
<evidence type="ECO:0000313" key="8">
    <source>
        <dbReference type="Proteomes" id="UP000285326"/>
    </source>
</evidence>